<evidence type="ECO:0000313" key="2">
    <source>
        <dbReference type="EMBL" id="CAL6047826.1"/>
    </source>
</evidence>
<accession>A0AA86QNL5</accession>
<evidence type="ECO:0000313" key="1">
    <source>
        <dbReference type="EMBL" id="CAI9963014.1"/>
    </source>
</evidence>
<reference evidence="1" key="1">
    <citation type="submission" date="2023-06" db="EMBL/GenBank/DDBJ databases">
        <authorList>
            <person name="Kurt Z."/>
        </authorList>
    </citation>
    <scope>NUCLEOTIDE SEQUENCE</scope>
</reference>
<comment type="caution">
    <text evidence="1">The sequence shown here is derived from an EMBL/GenBank/DDBJ whole genome shotgun (WGS) entry which is preliminary data.</text>
</comment>
<dbReference type="AlphaFoldDB" id="A0AA86QNL5"/>
<keyword evidence="3" id="KW-1185">Reference proteome</keyword>
<reference evidence="2 3" key="2">
    <citation type="submission" date="2024-07" db="EMBL/GenBank/DDBJ databases">
        <authorList>
            <person name="Akdeniz Z."/>
        </authorList>
    </citation>
    <scope>NUCLEOTIDE SEQUENCE [LARGE SCALE GENOMIC DNA]</scope>
</reference>
<dbReference type="Proteomes" id="UP001642409">
    <property type="component" value="Unassembled WGS sequence"/>
</dbReference>
<evidence type="ECO:0000313" key="3">
    <source>
        <dbReference type="Proteomes" id="UP001642409"/>
    </source>
</evidence>
<organism evidence="1">
    <name type="scientific">Hexamita inflata</name>
    <dbReference type="NCBI Taxonomy" id="28002"/>
    <lineage>
        <taxon>Eukaryota</taxon>
        <taxon>Metamonada</taxon>
        <taxon>Diplomonadida</taxon>
        <taxon>Hexamitidae</taxon>
        <taxon>Hexamitinae</taxon>
        <taxon>Hexamita</taxon>
    </lineage>
</organism>
<gene>
    <name evidence="2" type="ORF">HINF_LOCUS42393</name>
    <name evidence="1" type="ORF">HINF_LOCUS50659</name>
</gene>
<name>A0AA86QNL5_9EUKA</name>
<dbReference type="EMBL" id="CATOUU010000964">
    <property type="protein sequence ID" value="CAI9963014.1"/>
    <property type="molecule type" value="Genomic_DNA"/>
</dbReference>
<dbReference type="EMBL" id="CAXDID020000173">
    <property type="protein sequence ID" value="CAL6047826.1"/>
    <property type="molecule type" value="Genomic_DNA"/>
</dbReference>
<proteinExistence type="predicted"/>
<sequence>MKSGLQKLINQIEPDKIPKYKFNDGVYTSKDFQMQQIQKIKITQSQVRSTMSSYNRKTTIQPLINKQSPIVAEKSYFDKLNKSKAHQYFSDLQKCSSTVNSRIFGNIMQSLSIAQADLIIEADNSDDVSVFETDNTKTISLDQFKL</sequence>
<protein>
    <submittedName>
        <fullName evidence="2">Hypothetical_protein</fullName>
    </submittedName>
</protein>